<dbReference type="OrthoDB" id="414133at2759"/>
<dbReference type="InterPro" id="IPR029063">
    <property type="entry name" value="SAM-dependent_MTases_sf"/>
</dbReference>
<evidence type="ECO:0000256" key="3">
    <source>
        <dbReference type="ARBA" id="ARBA00022691"/>
    </source>
</evidence>
<sequence>MTSYKVLEFYSGIGGMHWALQGAGYHNTEVTAMEINDVANRVYKTNFPSIKLLQRNITSLSINEFETWKPDMLLMSPPCQPYTRVGLKRGTSDPRSFSFHHILDILGASKHKPNYFLLENVKGFEEFGTEKLHATLRLCGYHFQEFLLSPHQFGIPNSRLRFYLLAKQNHLPFSFPVQSEIWTTMPLRKESVATFKIGSILDEEAAEDPTLLIPENILLKHADILDIVGPESERSCCFTKAYSRFVEGTGSILCPLGLRKVEEVFKDMPGSTEKITSLKSLKLRYFSPKEVSRLMSFPDEFCIPPSVTRKQAYQLLGNSINVSVVSQLIKLLCKNDPG</sequence>
<dbReference type="PROSITE" id="PS00095">
    <property type="entry name" value="C5_MTASE_2"/>
    <property type="match status" value="1"/>
</dbReference>
<gene>
    <name evidence="9" type="ORF">DSTB1V02_LOCUS8973</name>
</gene>
<keyword evidence="10" id="KW-1185">Reference proteome</keyword>
<reference evidence="9" key="1">
    <citation type="submission" date="2020-11" db="EMBL/GenBank/DDBJ databases">
        <authorList>
            <person name="Tran Van P."/>
        </authorList>
    </citation>
    <scope>NUCLEOTIDE SEQUENCE</scope>
</reference>
<dbReference type="InterPro" id="IPR001525">
    <property type="entry name" value="C5_MeTfrase"/>
</dbReference>
<comment type="similarity">
    <text evidence="7 8">Belongs to the class I-like SAM-binding methyltransferase superfamily. C5-methyltransferase family.</text>
</comment>
<evidence type="ECO:0000256" key="8">
    <source>
        <dbReference type="RuleBase" id="RU000416"/>
    </source>
</evidence>
<evidence type="ECO:0000256" key="2">
    <source>
        <dbReference type="ARBA" id="ARBA00022679"/>
    </source>
</evidence>
<dbReference type="PANTHER" id="PTHR46098:SF1">
    <property type="entry name" value="TRNA (CYTOSINE(38)-C(5))-METHYLTRANSFERASE"/>
    <property type="match status" value="1"/>
</dbReference>
<evidence type="ECO:0000313" key="9">
    <source>
        <dbReference type="EMBL" id="CAD7249174.1"/>
    </source>
</evidence>
<dbReference type="EMBL" id="LR901683">
    <property type="protein sequence ID" value="CAD7249174.1"/>
    <property type="molecule type" value="Genomic_DNA"/>
</dbReference>
<dbReference type="GO" id="GO:0005634">
    <property type="term" value="C:nucleus"/>
    <property type="evidence" value="ECO:0007669"/>
    <property type="project" value="TreeGrafter"/>
</dbReference>
<dbReference type="PROSITE" id="PS51679">
    <property type="entry name" value="SAM_MT_C5"/>
    <property type="match status" value="1"/>
</dbReference>
<proteinExistence type="inferred from homology"/>
<keyword evidence="3 7" id="KW-0949">S-adenosyl-L-methionine</keyword>
<evidence type="ECO:0000313" key="10">
    <source>
        <dbReference type="Proteomes" id="UP000677054"/>
    </source>
</evidence>
<dbReference type="InterPro" id="IPR031303">
    <property type="entry name" value="C5_meth_CS"/>
</dbReference>
<dbReference type="PRINTS" id="PR00105">
    <property type="entry name" value="C5METTRFRASE"/>
</dbReference>
<dbReference type="SUPFAM" id="SSF53335">
    <property type="entry name" value="S-adenosyl-L-methionine-dependent methyltransferases"/>
    <property type="match status" value="1"/>
</dbReference>
<dbReference type="InterPro" id="IPR050750">
    <property type="entry name" value="C5-MTase"/>
</dbReference>
<organism evidence="9">
    <name type="scientific">Darwinula stevensoni</name>
    <dbReference type="NCBI Taxonomy" id="69355"/>
    <lineage>
        <taxon>Eukaryota</taxon>
        <taxon>Metazoa</taxon>
        <taxon>Ecdysozoa</taxon>
        <taxon>Arthropoda</taxon>
        <taxon>Crustacea</taxon>
        <taxon>Oligostraca</taxon>
        <taxon>Ostracoda</taxon>
        <taxon>Podocopa</taxon>
        <taxon>Podocopida</taxon>
        <taxon>Darwinulocopina</taxon>
        <taxon>Darwinuloidea</taxon>
        <taxon>Darwinulidae</taxon>
        <taxon>Darwinula</taxon>
    </lineage>
</organism>
<evidence type="ECO:0000256" key="6">
    <source>
        <dbReference type="ARBA" id="ARBA00042810"/>
    </source>
</evidence>
<feature type="active site" evidence="7">
    <location>
        <position position="79"/>
    </location>
</feature>
<dbReference type="Gene3D" id="3.90.120.10">
    <property type="entry name" value="DNA Methylase, subunit A, domain 2"/>
    <property type="match status" value="1"/>
</dbReference>
<dbReference type="EC" id="2.1.1.204" evidence="4"/>
<keyword evidence="2 7" id="KW-0808">Transferase</keyword>
<accession>A0A7R9A869</accession>
<dbReference type="EMBL" id="CAJPEV010002166">
    <property type="protein sequence ID" value="CAG0895942.1"/>
    <property type="molecule type" value="Genomic_DNA"/>
</dbReference>
<dbReference type="AlphaFoldDB" id="A0A7R9A869"/>
<name>A0A7R9A869_9CRUS</name>
<protein>
    <recommendedName>
        <fullName evidence="5">tRNA (cytosine(38)-C(5))-methyltransferase</fullName>
        <ecNumber evidence="4">2.1.1.204</ecNumber>
    </recommendedName>
    <alternativeName>
        <fullName evidence="6">DNA (cytosine-5)-methyltransferase-like protein 2</fullName>
    </alternativeName>
</protein>
<evidence type="ECO:0000256" key="1">
    <source>
        <dbReference type="ARBA" id="ARBA00022603"/>
    </source>
</evidence>
<dbReference type="Pfam" id="PF00145">
    <property type="entry name" value="DNA_methylase"/>
    <property type="match status" value="1"/>
</dbReference>
<evidence type="ECO:0000256" key="7">
    <source>
        <dbReference type="PROSITE-ProRule" id="PRU01016"/>
    </source>
</evidence>
<dbReference type="Gene3D" id="3.40.50.150">
    <property type="entry name" value="Vaccinia Virus protein VP39"/>
    <property type="match status" value="1"/>
</dbReference>
<dbReference type="GO" id="GO:0008168">
    <property type="term" value="F:methyltransferase activity"/>
    <property type="evidence" value="ECO:0007669"/>
    <property type="project" value="UniProtKB-KW"/>
</dbReference>
<dbReference type="GO" id="GO:0032259">
    <property type="term" value="P:methylation"/>
    <property type="evidence" value="ECO:0007669"/>
    <property type="project" value="UniProtKB-KW"/>
</dbReference>
<dbReference type="Proteomes" id="UP000677054">
    <property type="component" value="Unassembled WGS sequence"/>
</dbReference>
<dbReference type="NCBIfam" id="TIGR00675">
    <property type="entry name" value="dcm"/>
    <property type="match status" value="1"/>
</dbReference>
<dbReference type="PANTHER" id="PTHR46098">
    <property type="entry name" value="TRNA (CYTOSINE(38)-C(5))-METHYLTRANSFERASE"/>
    <property type="match status" value="1"/>
</dbReference>
<keyword evidence="1 7" id="KW-0489">Methyltransferase</keyword>
<evidence type="ECO:0000256" key="4">
    <source>
        <dbReference type="ARBA" id="ARBA00039081"/>
    </source>
</evidence>
<evidence type="ECO:0000256" key="5">
    <source>
        <dbReference type="ARBA" id="ARBA00039681"/>
    </source>
</evidence>